<protein>
    <submittedName>
        <fullName evidence="2">GNAT superfamily N-acetyltransferase</fullName>
    </submittedName>
</protein>
<accession>A0ABS4Z3N5</accession>
<organism evidence="2 3">
    <name type="scientific">Microlunatus capsulatus</name>
    <dbReference type="NCBI Taxonomy" id="99117"/>
    <lineage>
        <taxon>Bacteria</taxon>
        <taxon>Bacillati</taxon>
        <taxon>Actinomycetota</taxon>
        <taxon>Actinomycetes</taxon>
        <taxon>Propionibacteriales</taxon>
        <taxon>Propionibacteriaceae</taxon>
        <taxon>Microlunatus</taxon>
    </lineage>
</organism>
<dbReference type="RefSeq" id="WP_307803770.1">
    <property type="nucleotide sequence ID" value="NZ_JAGIOB010000001.1"/>
</dbReference>
<dbReference type="Pfam" id="PF13508">
    <property type="entry name" value="Acetyltransf_7"/>
    <property type="match status" value="1"/>
</dbReference>
<name>A0ABS4Z3N5_9ACTN</name>
<dbReference type="Proteomes" id="UP000758168">
    <property type="component" value="Unassembled WGS sequence"/>
</dbReference>
<dbReference type="InterPro" id="IPR016181">
    <property type="entry name" value="Acyl_CoA_acyltransferase"/>
</dbReference>
<dbReference type="EMBL" id="JAGIOB010000001">
    <property type="protein sequence ID" value="MBP2415666.1"/>
    <property type="molecule type" value="Genomic_DNA"/>
</dbReference>
<proteinExistence type="predicted"/>
<reference evidence="2 3" key="1">
    <citation type="submission" date="2021-03" db="EMBL/GenBank/DDBJ databases">
        <title>Sequencing the genomes of 1000 actinobacteria strains.</title>
        <authorList>
            <person name="Klenk H.-P."/>
        </authorList>
    </citation>
    <scope>NUCLEOTIDE SEQUENCE [LARGE SCALE GENOMIC DNA]</scope>
    <source>
        <strain evidence="2 3">DSM 12936</strain>
    </source>
</reference>
<comment type="caution">
    <text evidence="2">The sequence shown here is derived from an EMBL/GenBank/DDBJ whole genome shotgun (WGS) entry which is preliminary data.</text>
</comment>
<gene>
    <name evidence="2" type="ORF">JOF54_000588</name>
</gene>
<evidence type="ECO:0000313" key="2">
    <source>
        <dbReference type="EMBL" id="MBP2415666.1"/>
    </source>
</evidence>
<dbReference type="PROSITE" id="PS51186">
    <property type="entry name" value="GNAT"/>
    <property type="match status" value="1"/>
</dbReference>
<feature type="domain" description="N-acetyltransferase" evidence="1">
    <location>
        <begin position="5"/>
        <end position="173"/>
    </location>
</feature>
<evidence type="ECO:0000313" key="3">
    <source>
        <dbReference type="Proteomes" id="UP000758168"/>
    </source>
</evidence>
<dbReference type="InterPro" id="IPR000182">
    <property type="entry name" value="GNAT_dom"/>
</dbReference>
<dbReference type="SUPFAM" id="SSF55729">
    <property type="entry name" value="Acyl-CoA N-acyltransferases (Nat)"/>
    <property type="match status" value="1"/>
</dbReference>
<sequence length="179" mass="19149">MSGAAVVRPARPDDAGALGRCHLACWDEAYTGLVDGPGFRAALTRVDERVERWRRVLAGPHGTVVAVVAGEGAGDAADEQVVGFASAGPQRDEDVDLPRELYALYVRRARWGTGLGHRLLQTVVGDDPCSLWVFRDNARARGFYARHGFQPDGAAKVEPFFGGAEVRLVRRAGPPATAG</sequence>
<evidence type="ECO:0000259" key="1">
    <source>
        <dbReference type="PROSITE" id="PS51186"/>
    </source>
</evidence>
<dbReference type="Gene3D" id="3.40.630.30">
    <property type="match status" value="1"/>
</dbReference>
<dbReference type="CDD" id="cd04301">
    <property type="entry name" value="NAT_SF"/>
    <property type="match status" value="1"/>
</dbReference>
<keyword evidence="3" id="KW-1185">Reference proteome</keyword>